<name>A0AAQ4DE46_AMBAM</name>
<dbReference type="AlphaFoldDB" id="A0AAQ4DE46"/>
<sequence length="116" mass="13526">MNSRTRAKQWSAVYRTTRLPFQRQSINEKLQEGTLRKWFSRTIFTVEVTFSGYIAYETKSNAGNETEYQTVQVGNLNDTSRGLLRKGQDLTYTYEGVYGRYLVFRDISTSKKLMIA</sequence>
<reference evidence="1 2" key="1">
    <citation type="journal article" date="2023" name="Arcadia Sci">
        <title>De novo assembly of a long-read Amblyomma americanum tick genome.</title>
        <authorList>
            <person name="Chou S."/>
            <person name="Poskanzer K.E."/>
            <person name="Rollins M."/>
            <person name="Thuy-Boun P.S."/>
        </authorList>
    </citation>
    <scope>NUCLEOTIDE SEQUENCE [LARGE SCALE GENOMIC DNA]</scope>
    <source>
        <strain evidence="1">F_SG_1</strain>
        <tissue evidence="1">Salivary glands</tissue>
    </source>
</reference>
<organism evidence="1 2">
    <name type="scientific">Amblyomma americanum</name>
    <name type="common">Lone star tick</name>
    <dbReference type="NCBI Taxonomy" id="6943"/>
    <lineage>
        <taxon>Eukaryota</taxon>
        <taxon>Metazoa</taxon>
        <taxon>Ecdysozoa</taxon>
        <taxon>Arthropoda</taxon>
        <taxon>Chelicerata</taxon>
        <taxon>Arachnida</taxon>
        <taxon>Acari</taxon>
        <taxon>Parasitiformes</taxon>
        <taxon>Ixodida</taxon>
        <taxon>Ixodoidea</taxon>
        <taxon>Ixodidae</taxon>
        <taxon>Amblyomminae</taxon>
        <taxon>Amblyomma</taxon>
    </lineage>
</organism>
<evidence type="ECO:0000313" key="1">
    <source>
        <dbReference type="EMBL" id="KAK8760736.1"/>
    </source>
</evidence>
<keyword evidence="2" id="KW-1185">Reference proteome</keyword>
<gene>
    <name evidence="1" type="ORF">V5799_027997</name>
</gene>
<accession>A0AAQ4DE46</accession>
<protein>
    <submittedName>
        <fullName evidence="1">Uncharacterized protein</fullName>
    </submittedName>
</protein>
<dbReference type="Proteomes" id="UP001321473">
    <property type="component" value="Unassembled WGS sequence"/>
</dbReference>
<proteinExistence type="predicted"/>
<evidence type="ECO:0000313" key="2">
    <source>
        <dbReference type="Proteomes" id="UP001321473"/>
    </source>
</evidence>
<dbReference type="EMBL" id="JARKHS020031992">
    <property type="protein sequence ID" value="KAK8760736.1"/>
    <property type="molecule type" value="Genomic_DNA"/>
</dbReference>
<comment type="caution">
    <text evidence="1">The sequence shown here is derived from an EMBL/GenBank/DDBJ whole genome shotgun (WGS) entry which is preliminary data.</text>
</comment>